<dbReference type="EMBL" id="ACIZ01000027">
    <property type="protein sequence ID" value="EEN81134.1"/>
    <property type="molecule type" value="Genomic_DNA"/>
</dbReference>
<evidence type="ECO:0000313" key="1">
    <source>
        <dbReference type="EMBL" id="EEN81134.1"/>
    </source>
</evidence>
<dbReference type="HOGENOM" id="CLU_205885_1_0_9"/>
<name>C2JV00_LACRM</name>
<sequence>MVKARPSRLRPLTLRFLNGLAHAHHIKNQPHLWLVFKRLIS</sequence>
<protein>
    <submittedName>
        <fullName evidence="1">Uncharacterized protein</fullName>
    </submittedName>
</protein>
<keyword evidence="2" id="KW-1185">Reference proteome</keyword>
<reference evidence="1" key="1">
    <citation type="submission" date="2009-01" db="EMBL/GenBank/DDBJ databases">
        <authorList>
            <person name="Qin X."/>
            <person name="Bachman B."/>
            <person name="Battles P."/>
            <person name="Bell A."/>
            <person name="Bess C."/>
            <person name="Bickham C."/>
            <person name="Chaboub L."/>
            <person name="Chen D."/>
            <person name="Coyle M."/>
            <person name="Deiros D.R."/>
            <person name="Dinh H."/>
            <person name="Forbes L."/>
            <person name="Fowler G."/>
            <person name="Francisco L."/>
            <person name="Fu Q."/>
            <person name="Gubbala S."/>
            <person name="Hale W."/>
            <person name="Han Y."/>
            <person name="Hemphill L."/>
            <person name="Highlander S.K."/>
            <person name="Hirani K."/>
            <person name="Hogues M."/>
            <person name="Jackson L."/>
            <person name="Jakkamsetti A."/>
            <person name="Javaid M."/>
            <person name="Jiang H."/>
            <person name="Korchina V."/>
            <person name="Kovar C."/>
            <person name="Lara F."/>
            <person name="Lee S."/>
            <person name="Mata R."/>
            <person name="Mathew T."/>
            <person name="Moen C."/>
            <person name="Morales K."/>
            <person name="Munidasa M."/>
            <person name="Nazareth L."/>
            <person name="Ngo R."/>
            <person name="Nguyen L."/>
            <person name="Okwuonu G."/>
            <person name="Ongeri F."/>
            <person name="Patil S."/>
            <person name="Petrosino J."/>
            <person name="Pham C."/>
            <person name="Pham P."/>
            <person name="Pu L.-L."/>
            <person name="Puazo M."/>
            <person name="Raj R."/>
            <person name="Reid J."/>
            <person name="Rouhana J."/>
            <person name="Saada N."/>
            <person name="Shang Y."/>
            <person name="Simmons D."/>
            <person name="Thornton R."/>
            <person name="Warren J."/>
            <person name="Weissenberger G."/>
            <person name="Zhang J."/>
            <person name="Zhang L."/>
            <person name="Zhou C."/>
            <person name="Zhu D."/>
            <person name="Muzny D."/>
            <person name="Worley K."/>
            <person name="Gibbs R."/>
        </authorList>
    </citation>
    <scope>NUCLEOTIDE SEQUENCE [LARGE SCALE GENOMIC DNA]</scope>
    <source>
        <strain evidence="1">LMS2-1</strain>
    </source>
</reference>
<dbReference type="AlphaFoldDB" id="C2JV00"/>
<dbReference type="AntiFam" id="ANF00267">
    <property type="entry name" value="DNA repeat translations related to WP_015765070.1"/>
</dbReference>
<organism evidence="1 2">
    <name type="scientific">Lacticaseibacillus rhamnosus (strain LMS2-1)</name>
    <dbReference type="NCBI Taxonomy" id="525361"/>
    <lineage>
        <taxon>Bacteria</taxon>
        <taxon>Bacillati</taxon>
        <taxon>Bacillota</taxon>
        <taxon>Bacilli</taxon>
        <taxon>Lactobacillales</taxon>
        <taxon>Lactobacillaceae</taxon>
        <taxon>Lacticaseibacillus</taxon>
    </lineage>
</organism>
<gene>
    <name evidence="1" type="ORF">HMPREF0539_0734</name>
</gene>
<accession>C2JV00</accession>
<dbReference type="NCBIfam" id="NF040517">
    <property type="entry name" value="Lacto_Palin_RP2"/>
    <property type="match status" value="1"/>
</dbReference>
<dbReference type="Proteomes" id="UP000004525">
    <property type="component" value="Unassembled WGS sequence"/>
</dbReference>
<proteinExistence type="predicted"/>
<comment type="caution">
    <text evidence="1">The sequence shown here is derived from an EMBL/GenBank/DDBJ whole genome shotgun (WGS) entry which is preliminary data.</text>
</comment>
<evidence type="ECO:0000313" key="2">
    <source>
        <dbReference type="Proteomes" id="UP000004525"/>
    </source>
</evidence>